<reference evidence="2" key="1">
    <citation type="journal article" date="2019" name="Int. J. Syst. Evol. Microbiol.">
        <title>The Global Catalogue of Microorganisms (GCM) 10K type strain sequencing project: providing services to taxonomists for standard genome sequencing and annotation.</title>
        <authorList>
            <consortium name="The Broad Institute Genomics Platform"/>
            <consortium name="The Broad Institute Genome Sequencing Center for Infectious Disease"/>
            <person name="Wu L."/>
            <person name="Ma J."/>
        </authorList>
    </citation>
    <scope>NUCLEOTIDE SEQUENCE [LARGE SCALE GENOMIC DNA]</scope>
    <source>
        <strain evidence="2">JCM 3175</strain>
    </source>
</reference>
<evidence type="ECO:0000313" key="2">
    <source>
        <dbReference type="Proteomes" id="UP001500307"/>
    </source>
</evidence>
<evidence type="ECO:0000313" key="1">
    <source>
        <dbReference type="EMBL" id="GAA4576358.1"/>
    </source>
</evidence>
<keyword evidence="2" id="KW-1185">Reference proteome</keyword>
<dbReference type="Proteomes" id="UP001500307">
    <property type="component" value="Unassembled WGS sequence"/>
</dbReference>
<organism evidence="1 2">
    <name type="scientific">Micromonospora coerulea</name>
    <dbReference type="NCBI Taxonomy" id="47856"/>
    <lineage>
        <taxon>Bacteria</taxon>
        <taxon>Bacillati</taxon>
        <taxon>Actinomycetota</taxon>
        <taxon>Actinomycetes</taxon>
        <taxon>Micromonosporales</taxon>
        <taxon>Micromonosporaceae</taxon>
        <taxon>Micromonospora</taxon>
    </lineage>
</organism>
<name>A0ABP8SXH0_9ACTN</name>
<accession>A0ABP8SXH0</accession>
<evidence type="ECO:0008006" key="3">
    <source>
        <dbReference type="Google" id="ProtNLM"/>
    </source>
</evidence>
<comment type="caution">
    <text evidence="1">The sequence shown here is derived from an EMBL/GenBank/DDBJ whole genome shotgun (WGS) entry which is preliminary data.</text>
</comment>
<protein>
    <recommendedName>
        <fullName evidence="3">Transposase IS116/IS110/IS902 family protein</fullName>
    </recommendedName>
</protein>
<proteinExistence type="predicted"/>
<sequence>MHRGGDRDANSALWRISLVRMRCHQPTRDYVSRRTAEGKTKAEIMRCLKRYIARETFALLSVLGADRAHQEDRWPVAR</sequence>
<gene>
    <name evidence="1" type="ORF">GCM10023176_47580</name>
</gene>
<dbReference type="EMBL" id="BAABGU010000030">
    <property type="protein sequence ID" value="GAA4576358.1"/>
    <property type="molecule type" value="Genomic_DNA"/>
</dbReference>